<protein>
    <recommendedName>
        <fullName evidence="4">Endonuclease/exonuclease/phosphatase domain-containing protein</fullName>
    </recommendedName>
</protein>
<accession>A0A438DR51</accession>
<name>A0A438DR51_VITVI</name>
<dbReference type="SUPFAM" id="SSF56219">
    <property type="entry name" value="DNase I-like"/>
    <property type="match status" value="1"/>
</dbReference>
<dbReference type="AlphaFoldDB" id="A0A438DR51"/>
<feature type="region of interest" description="Disordered" evidence="1">
    <location>
        <begin position="1"/>
        <end position="21"/>
    </location>
</feature>
<dbReference type="InterPro" id="IPR036691">
    <property type="entry name" value="Endo/exonu/phosph_ase_sf"/>
</dbReference>
<reference evidence="2 3" key="1">
    <citation type="journal article" date="2018" name="PLoS Genet.">
        <title>Population sequencing reveals clonal diversity and ancestral inbreeding in the grapevine cultivar Chardonnay.</title>
        <authorList>
            <person name="Roach M.J."/>
            <person name="Johnson D.L."/>
            <person name="Bohlmann J."/>
            <person name="van Vuuren H.J."/>
            <person name="Jones S.J."/>
            <person name="Pretorius I.S."/>
            <person name="Schmidt S.A."/>
            <person name="Borneman A.R."/>
        </authorList>
    </citation>
    <scope>NUCLEOTIDE SEQUENCE [LARGE SCALE GENOMIC DNA]</scope>
    <source>
        <strain evidence="3">cv. Chardonnay</strain>
        <tissue evidence="2">Leaf</tissue>
    </source>
</reference>
<sequence length="232" mass="26203">MGSRHRPSISQSSPTKPCGRRRPGTQITFIVLCLFGEAGKISFFYSFCSTRESVAMAGVSYHSSSSDEVGGEVMGLKMIWADGGRPRYWKLRGWKPGSSERNQRGLRIGPFMRIWRRGKKRRNLVGNPVVWLSLAAILECRRRDLKGKSVITKNERKEDSERTMNYMEKEEEKKGKARAGLNEVPDAHLDVRGANNCDKRKVIKALIKKQKVDLVCLQETKIQDMSKGLSGA</sequence>
<organism evidence="2 3">
    <name type="scientific">Vitis vinifera</name>
    <name type="common">Grape</name>
    <dbReference type="NCBI Taxonomy" id="29760"/>
    <lineage>
        <taxon>Eukaryota</taxon>
        <taxon>Viridiplantae</taxon>
        <taxon>Streptophyta</taxon>
        <taxon>Embryophyta</taxon>
        <taxon>Tracheophyta</taxon>
        <taxon>Spermatophyta</taxon>
        <taxon>Magnoliopsida</taxon>
        <taxon>eudicotyledons</taxon>
        <taxon>Gunneridae</taxon>
        <taxon>Pentapetalae</taxon>
        <taxon>rosids</taxon>
        <taxon>Vitales</taxon>
        <taxon>Vitaceae</taxon>
        <taxon>Viteae</taxon>
        <taxon>Vitis</taxon>
    </lineage>
</organism>
<comment type="caution">
    <text evidence="2">The sequence shown here is derived from an EMBL/GenBank/DDBJ whole genome shotgun (WGS) entry which is preliminary data.</text>
</comment>
<feature type="compositionally biased region" description="Basic and acidic residues" evidence="1">
    <location>
        <begin position="154"/>
        <end position="174"/>
    </location>
</feature>
<proteinExistence type="predicted"/>
<feature type="region of interest" description="Disordered" evidence="1">
    <location>
        <begin position="154"/>
        <end position="178"/>
    </location>
</feature>
<dbReference type="Proteomes" id="UP000288805">
    <property type="component" value="Unassembled WGS sequence"/>
</dbReference>
<gene>
    <name evidence="2" type="ORF">CK203_101883</name>
</gene>
<evidence type="ECO:0000313" key="2">
    <source>
        <dbReference type="EMBL" id="RVW37924.1"/>
    </source>
</evidence>
<evidence type="ECO:0000256" key="1">
    <source>
        <dbReference type="SAM" id="MobiDB-lite"/>
    </source>
</evidence>
<evidence type="ECO:0008006" key="4">
    <source>
        <dbReference type="Google" id="ProtNLM"/>
    </source>
</evidence>
<dbReference type="Gene3D" id="3.60.10.10">
    <property type="entry name" value="Endonuclease/exonuclease/phosphatase"/>
    <property type="match status" value="1"/>
</dbReference>
<dbReference type="EMBL" id="QGNW01001519">
    <property type="protein sequence ID" value="RVW37924.1"/>
    <property type="molecule type" value="Genomic_DNA"/>
</dbReference>
<evidence type="ECO:0000313" key="3">
    <source>
        <dbReference type="Proteomes" id="UP000288805"/>
    </source>
</evidence>